<gene>
    <name evidence="1" type="ORF">ECRASSUSDP1_LOCUS22364</name>
</gene>
<dbReference type="EMBL" id="CAMPGE010022930">
    <property type="protein sequence ID" value="CAI2380921.1"/>
    <property type="molecule type" value="Genomic_DNA"/>
</dbReference>
<proteinExistence type="predicted"/>
<keyword evidence="2" id="KW-1185">Reference proteome</keyword>
<sequence>MTIYQKCNHGRILASIPQILHLNFTLNNCKPIGCYKTMIIFCSRIQNAYLNFKNKFKETTTDSELNEHLHELLIIFSFIICASFIKKIMLFPRLLTESILKESDQKLACRLCSTTLVLTS</sequence>
<accession>A0AAD1XX16</accession>
<dbReference type="AlphaFoldDB" id="A0AAD1XX16"/>
<protein>
    <submittedName>
        <fullName evidence="1">Uncharacterized protein</fullName>
    </submittedName>
</protein>
<reference evidence="1" key="1">
    <citation type="submission" date="2023-07" db="EMBL/GenBank/DDBJ databases">
        <authorList>
            <consortium name="AG Swart"/>
            <person name="Singh M."/>
            <person name="Singh A."/>
            <person name="Seah K."/>
            <person name="Emmerich C."/>
        </authorList>
    </citation>
    <scope>NUCLEOTIDE SEQUENCE</scope>
    <source>
        <strain evidence="1">DP1</strain>
    </source>
</reference>
<organism evidence="1 2">
    <name type="scientific">Euplotes crassus</name>
    <dbReference type="NCBI Taxonomy" id="5936"/>
    <lineage>
        <taxon>Eukaryota</taxon>
        <taxon>Sar</taxon>
        <taxon>Alveolata</taxon>
        <taxon>Ciliophora</taxon>
        <taxon>Intramacronucleata</taxon>
        <taxon>Spirotrichea</taxon>
        <taxon>Hypotrichia</taxon>
        <taxon>Euplotida</taxon>
        <taxon>Euplotidae</taxon>
        <taxon>Moneuplotes</taxon>
    </lineage>
</organism>
<evidence type="ECO:0000313" key="1">
    <source>
        <dbReference type="EMBL" id="CAI2380921.1"/>
    </source>
</evidence>
<comment type="caution">
    <text evidence="1">The sequence shown here is derived from an EMBL/GenBank/DDBJ whole genome shotgun (WGS) entry which is preliminary data.</text>
</comment>
<evidence type="ECO:0000313" key="2">
    <source>
        <dbReference type="Proteomes" id="UP001295684"/>
    </source>
</evidence>
<name>A0AAD1XX16_EUPCR</name>
<dbReference type="Proteomes" id="UP001295684">
    <property type="component" value="Unassembled WGS sequence"/>
</dbReference>